<name>A0A9W7F8G9_9STRA</name>
<feature type="coiled-coil region" evidence="1">
    <location>
        <begin position="62"/>
        <end position="89"/>
    </location>
</feature>
<sequence length="603" mass="67309">MPHPIFPHPPHPRSSRSPRRLPYMLLLTMCCVTSYYLGMVSSWITSQNTSQNGGEQILTSSSDTASVQIRELNDEIEKLKSERIERESASPMAESSSCPECPSCSDCPTCQTCQTCPTCPTSSASSSITPPIGSWVAQGEVSATSLLNGDIGFSLGVPPFYPVAAPIDAALVLHHKASDSAQIQNSNSLDDCKEVDVVITKRDSPGHCLVVMEHYQSFNIHRYMRINRDGAKGGDNKASLDKGFEKVGRGKSTDGSDQFKSPDIGTQKEHWKQLVQYFDNFEEVSALLDAKLKKIVDPTNNDVIVMVANAGVIELLTNFVCSARSRNLDLSNIIVFATDDVSREVVDGLGLTSFDGGKSFAPPPQEEARAYGDQTFRKMMYVKVVSVHMALSLGYNVLFQDVDVTWQEDPLAWLRSNQEGDFDVYFEDDGARSLRYAPWSANSGFYYLKHNRRTSYLMTNLLYESDNILVSHSHQQVLSSLLNDHSSQYGLVIKVLSREEFTGGKSFHHDKPFMLEWMKGNRKPVIFHMCWTLNKDDKLSYLMQMGEWYLKEGVDNEEVKGLGRKAAETCSVTPVVSCHYSDKPSVVKCNNSPKRDKTGKPFW</sequence>
<evidence type="ECO:0000313" key="4">
    <source>
        <dbReference type="Proteomes" id="UP001165122"/>
    </source>
</evidence>
<evidence type="ECO:0000259" key="2">
    <source>
        <dbReference type="Pfam" id="PF03407"/>
    </source>
</evidence>
<dbReference type="InterPro" id="IPR005069">
    <property type="entry name" value="Nucl-diP-sugar_transferase"/>
</dbReference>
<protein>
    <recommendedName>
        <fullName evidence="2">Nucleotide-diphospho-sugar transferase domain-containing protein</fullName>
    </recommendedName>
</protein>
<dbReference type="GO" id="GO:0005794">
    <property type="term" value="C:Golgi apparatus"/>
    <property type="evidence" value="ECO:0007669"/>
    <property type="project" value="TreeGrafter"/>
</dbReference>
<organism evidence="3 4">
    <name type="scientific">Triparma laevis f. longispina</name>
    <dbReference type="NCBI Taxonomy" id="1714387"/>
    <lineage>
        <taxon>Eukaryota</taxon>
        <taxon>Sar</taxon>
        <taxon>Stramenopiles</taxon>
        <taxon>Ochrophyta</taxon>
        <taxon>Bolidophyceae</taxon>
        <taxon>Parmales</taxon>
        <taxon>Triparmaceae</taxon>
        <taxon>Triparma</taxon>
    </lineage>
</organism>
<comment type="caution">
    <text evidence="3">The sequence shown here is derived from an EMBL/GenBank/DDBJ whole genome shotgun (WGS) entry which is preliminary data.</text>
</comment>
<dbReference type="EMBL" id="BRXW01000081">
    <property type="protein sequence ID" value="GMI05093.1"/>
    <property type="molecule type" value="Genomic_DNA"/>
</dbReference>
<dbReference type="GO" id="GO:0016757">
    <property type="term" value="F:glycosyltransferase activity"/>
    <property type="evidence" value="ECO:0007669"/>
    <property type="project" value="TreeGrafter"/>
</dbReference>
<proteinExistence type="predicted"/>
<dbReference type="PANTHER" id="PTHR47032">
    <property type="entry name" value="UDP-D-XYLOSE:L-FUCOSE ALPHA-1,3-D-XYLOSYLTRANSFERASE-RELATED"/>
    <property type="match status" value="1"/>
</dbReference>
<dbReference type="Pfam" id="PF03407">
    <property type="entry name" value="Nucleotid_trans"/>
    <property type="match status" value="1"/>
</dbReference>
<gene>
    <name evidence="3" type="ORF">TrLO_g2242</name>
</gene>
<dbReference type="OrthoDB" id="540503at2759"/>
<keyword evidence="1" id="KW-0175">Coiled coil</keyword>
<keyword evidence="4" id="KW-1185">Reference proteome</keyword>
<feature type="domain" description="Nucleotide-diphospho-sugar transferase" evidence="2">
    <location>
        <begin position="330"/>
        <end position="542"/>
    </location>
</feature>
<accession>A0A9W7F8G9</accession>
<dbReference type="InterPro" id="IPR052636">
    <property type="entry name" value="UDP-D-xylose:L-fucose_XylT"/>
</dbReference>
<dbReference type="AlphaFoldDB" id="A0A9W7F8G9"/>
<dbReference type="PANTHER" id="PTHR47032:SF1">
    <property type="entry name" value="UDP-D-XYLOSE:L-FUCOSE ALPHA-1,3-D-XYLOSYLTRANSFERASE-RELATED"/>
    <property type="match status" value="1"/>
</dbReference>
<evidence type="ECO:0000313" key="3">
    <source>
        <dbReference type="EMBL" id="GMI05093.1"/>
    </source>
</evidence>
<dbReference type="Proteomes" id="UP001165122">
    <property type="component" value="Unassembled WGS sequence"/>
</dbReference>
<evidence type="ECO:0000256" key="1">
    <source>
        <dbReference type="SAM" id="Coils"/>
    </source>
</evidence>
<reference evidence="4" key="1">
    <citation type="journal article" date="2023" name="Commun. Biol.">
        <title>Genome analysis of Parmales, the sister group of diatoms, reveals the evolutionary specialization of diatoms from phago-mixotrophs to photoautotrophs.</title>
        <authorList>
            <person name="Ban H."/>
            <person name="Sato S."/>
            <person name="Yoshikawa S."/>
            <person name="Yamada K."/>
            <person name="Nakamura Y."/>
            <person name="Ichinomiya M."/>
            <person name="Sato N."/>
            <person name="Blanc-Mathieu R."/>
            <person name="Endo H."/>
            <person name="Kuwata A."/>
            <person name="Ogata H."/>
        </authorList>
    </citation>
    <scope>NUCLEOTIDE SEQUENCE [LARGE SCALE GENOMIC DNA]</scope>
    <source>
        <strain evidence="4">NIES 3700</strain>
    </source>
</reference>